<comment type="caution">
    <text evidence="2">The sequence shown here is derived from an EMBL/GenBank/DDBJ whole genome shotgun (WGS) entry which is preliminary data.</text>
</comment>
<keyword evidence="1" id="KW-0812">Transmembrane</keyword>
<dbReference type="AlphaFoldDB" id="G9YA29"/>
<dbReference type="EMBL" id="AGCI01000082">
    <property type="protein sequence ID" value="EHM40291.1"/>
    <property type="molecule type" value="Genomic_DNA"/>
</dbReference>
<keyword evidence="1" id="KW-0472">Membrane</keyword>
<protein>
    <submittedName>
        <fullName evidence="2">Uncharacterized protein</fullName>
    </submittedName>
</protein>
<dbReference type="Proteomes" id="UP000005959">
    <property type="component" value="Unassembled WGS sequence"/>
</dbReference>
<name>G9YA29_HAFAL</name>
<sequence>MSTFSDGAVKKRAKYIGEPRIILILIACVNVFLFKNTYILCC</sequence>
<accession>G9YA29</accession>
<proteinExistence type="predicted"/>
<gene>
    <name evidence="2" type="ORF">HMPREF0454_03448</name>
</gene>
<evidence type="ECO:0000313" key="3">
    <source>
        <dbReference type="Proteomes" id="UP000005959"/>
    </source>
</evidence>
<organism evidence="2 3">
    <name type="scientific">Hafnia alvei ATCC 51873</name>
    <dbReference type="NCBI Taxonomy" id="1002364"/>
    <lineage>
        <taxon>Bacteria</taxon>
        <taxon>Pseudomonadati</taxon>
        <taxon>Pseudomonadota</taxon>
        <taxon>Gammaproteobacteria</taxon>
        <taxon>Enterobacterales</taxon>
        <taxon>Hafniaceae</taxon>
        <taxon>Hafnia</taxon>
    </lineage>
</organism>
<feature type="transmembrane region" description="Helical" evidence="1">
    <location>
        <begin position="21"/>
        <end position="40"/>
    </location>
</feature>
<evidence type="ECO:0000256" key="1">
    <source>
        <dbReference type="SAM" id="Phobius"/>
    </source>
</evidence>
<reference evidence="2 3" key="1">
    <citation type="submission" date="2011-08" db="EMBL/GenBank/DDBJ databases">
        <authorList>
            <person name="Weinstock G."/>
            <person name="Sodergren E."/>
            <person name="Clifton S."/>
            <person name="Fulton L."/>
            <person name="Fulton B."/>
            <person name="Courtney L."/>
            <person name="Fronick C."/>
            <person name="Harrison M."/>
            <person name="Strong C."/>
            <person name="Farmer C."/>
            <person name="Delahaunty K."/>
            <person name="Markovic C."/>
            <person name="Hall O."/>
            <person name="Minx P."/>
            <person name="Tomlinson C."/>
            <person name="Mitreva M."/>
            <person name="Hou S."/>
            <person name="Chen J."/>
            <person name="Wollam A."/>
            <person name="Pepin K.H."/>
            <person name="Johnson M."/>
            <person name="Bhonagiri V."/>
            <person name="Zhang X."/>
            <person name="Suruliraj S."/>
            <person name="Warren W."/>
            <person name="Chinwalla A."/>
            <person name="Mardis E.R."/>
            <person name="Wilson R.K."/>
        </authorList>
    </citation>
    <scope>NUCLEOTIDE SEQUENCE [LARGE SCALE GENOMIC DNA]</scope>
    <source>
        <strain evidence="2 3">ATCC 51873</strain>
    </source>
</reference>
<dbReference type="HOGENOM" id="CLU_3252337_0_0_6"/>
<keyword evidence="1" id="KW-1133">Transmembrane helix</keyword>
<evidence type="ECO:0000313" key="2">
    <source>
        <dbReference type="EMBL" id="EHM40291.1"/>
    </source>
</evidence>